<comment type="similarity">
    <text evidence="1">Belongs to the ATP-dependent DNA ligase family.</text>
</comment>
<protein>
    <recommendedName>
        <fullName evidence="12">DNA ligase 3</fullName>
    </recommendedName>
    <alternativeName>
        <fullName evidence="13">DNA ligase III</fullName>
    </alternativeName>
    <alternativeName>
        <fullName evidence="14">Polydeoxyribonucleotide synthase [ATP] 3</fullName>
    </alternativeName>
</protein>
<evidence type="ECO:0000256" key="11">
    <source>
        <dbReference type="ARBA" id="ARBA00023306"/>
    </source>
</evidence>
<dbReference type="PROSITE" id="PS50160">
    <property type="entry name" value="DNA_LIGASE_A3"/>
    <property type="match status" value="1"/>
</dbReference>
<keyword evidence="3" id="KW-0132">Cell division</keyword>
<keyword evidence="2" id="KW-0436">Ligase</keyword>
<dbReference type="InterPro" id="IPR050191">
    <property type="entry name" value="ATP-dep_DNA_ligase"/>
</dbReference>
<dbReference type="GO" id="GO:0070421">
    <property type="term" value="C:DNA ligase III-XRCC1 complex"/>
    <property type="evidence" value="ECO:0007669"/>
    <property type="project" value="TreeGrafter"/>
</dbReference>
<dbReference type="SUPFAM" id="SSF117018">
    <property type="entry name" value="ATP-dependent DNA ligase DNA-binding domain"/>
    <property type="match status" value="1"/>
</dbReference>
<accession>A0A3P7LMJ9</accession>
<dbReference type="Pfam" id="PF01068">
    <property type="entry name" value="DNA_ligase_A_M"/>
    <property type="match status" value="1"/>
</dbReference>
<dbReference type="GO" id="GO:0051301">
    <property type="term" value="P:cell division"/>
    <property type="evidence" value="ECO:0007669"/>
    <property type="project" value="UniProtKB-KW"/>
</dbReference>
<evidence type="ECO:0000256" key="9">
    <source>
        <dbReference type="ARBA" id="ARBA00023172"/>
    </source>
</evidence>
<evidence type="ECO:0000313" key="17">
    <source>
        <dbReference type="Proteomes" id="UP000281553"/>
    </source>
</evidence>
<evidence type="ECO:0000256" key="7">
    <source>
        <dbReference type="ARBA" id="ARBA00022763"/>
    </source>
</evidence>
<dbReference type="Proteomes" id="UP000281553">
    <property type="component" value="Unassembled WGS sequence"/>
</dbReference>
<gene>
    <name evidence="16" type="ORF">DILT_LOCUS7974</name>
</gene>
<evidence type="ECO:0000256" key="8">
    <source>
        <dbReference type="ARBA" id="ARBA00022840"/>
    </source>
</evidence>
<keyword evidence="11" id="KW-0131">Cell cycle</keyword>
<evidence type="ECO:0000313" key="16">
    <source>
        <dbReference type="EMBL" id="VDN12143.1"/>
    </source>
</evidence>
<dbReference type="GO" id="GO:0005524">
    <property type="term" value="F:ATP binding"/>
    <property type="evidence" value="ECO:0007669"/>
    <property type="project" value="UniProtKB-KW"/>
</dbReference>
<evidence type="ECO:0000256" key="6">
    <source>
        <dbReference type="ARBA" id="ARBA00022741"/>
    </source>
</evidence>
<dbReference type="SUPFAM" id="SSF56091">
    <property type="entry name" value="DNA ligase/mRNA capping enzyme, catalytic domain"/>
    <property type="match status" value="1"/>
</dbReference>
<dbReference type="AlphaFoldDB" id="A0A3P7LMJ9"/>
<keyword evidence="8" id="KW-0067">ATP-binding</keyword>
<reference evidence="16 17" key="1">
    <citation type="submission" date="2018-11" db="EMBL/GenBank/DDBJ databases">
        <authorList>
            <consortium name="Pathogen Informatics"/>
        </authorList>
    </citation>
    <scope>NUCLEOTIDE SEQUENCE [LARGE SCALE GENOMIC DNA]</scope>
</reference>
<evidence type="ECO:0000259" key="15">
    <source>
        <dbReference type="PROSITE" id="PS50160"/>
    </source>
</evidence>
<evidence type="ECO:0000256" key="4">
    <source>
        <dbReference type="ARBA" id="ARBA00022705"/>
    </source>
</evidence>
<evidence type="ECO:0000256" key="5">
    <source>
        <dbReference type="ARBA" id="ARBA00022723"/>
    </source>
</evidence>
<keyword evidence="10" id="KW-0234">DNA repair</keyword>
<dbReference type="GO" id="GO:0006302">
    <property type="term" value="P:double-strand break repair"/>
    <property type="evidence" value="ECO:0007669"/>
    <property type="project" value="TreeGrafter"/>
</dbReference>
<dbReference type="GO" id="GO:0003910">
    <property type="term" value="F:DNA ligase (ATP) activity"/>
    <property type="evidence" value="ECO:0007669"/>
    <property type="project" value="InterPro"/>
</dbReference>
<dbReference type="PANTHER" id="PTHR45674:SF9">
    <property type="entry name" value="DNA LIGASE 3"/>
    <property type="match status" value="1"/>
</dbReference>
<dbReference type="InterPro" id="IPR036599">
    <property type="entry name" value="DNA_ligase_N_sf"/>
</dbReference>
<proteinExistence type="inferred from homology"/>
<dbReference type="InterPro" id="IPR012310">
    <property type="entry name" value="DNA_ligase_ATP-dep_cent"/>
</dbReference>
<evidence type="ECO:0000256" key="2">
    <source>
        <dbReference type="ARBA" id="ARBA00022598"/>
    </source>
</evidence>
<dbReference type="FunFam" id="3.30.470.30:FF:000003">
    <property type="entry name" value="DNA ligase"/>
    <property type="match status" value="1"/>
</dbReference>
<dbReference type="GO" id="GO:0003677">
    <property type="term" value="F:DNA binding"/>
    <property type="evidence" value="ECO:0007669"/>
    <property type="project" value="InterPro"/>
</dbReference>
<keyword evidence="6" id="KW-0547">Nucleotide-binding</keyword>
<dbReference type="PANTHER" id="PTHR45674">
    <property type="entry name" value="DNA LIGASE 1/3 FAMILY MEMBER"/>
    <property type="match status" value="1"/>
</dbReference>
<sequence>MQSIFNLTFKETTFEDFVELVDALTACSSHKRKSEIVSNFVHQGPGGSLHNETALVLKLLLPGISARIYNVKDKQLVNYFSDILMVSREAMLEDLEKGDVAMTLCKFFQRSGHIRPASRGTVLLKTIDAWLDELAEASGGDQCTDVLRKCSKLLTADEFTVFIRLIKKDLRISAGAKNILCGLDPNAYEAFQASRDLELVVKKLRERGFSNRASTSSSDARPKLSRNLSISIKLSTPVLPMLAEPCRSAEMALEKGHKGGGLLVEIKYDGERLQLHKKGAHFSYFSRSLKAVPDHKVEHLKEFIPKAFPSANDLIIDSEVLLLDTQTKRPLPFGTLGVHKRTAFKDATVCLFVFDCLYFNGRSLLTE</sequence>
<dbReference type="OrthoDB" id="206088at2759"/>
<keyword evidence="5" id="KW-0479">Metal-binding</keyword>
<evidence type="ECO:0000256" key="13">
    <source>
        <dbReference type="ARBA" id="ARBA00075785"/>
    </source>
</evidence>
<dbReference type="Gene3D" id="1.10.3260.10">
    <property type="entry name" value="DNA ligase, ATP-dependent, N-terminal domain"/>
    <property type="match status" value="1"/>
</dbReference>
<dbReference type="Pfam" id="PF04675">
    <property type="entry name" value="DNA_ligase_A_N"/>
    <property type="match status" value="1"/>
</dbReference>
<dbReference type="GO" id="GO:0046872">
    <property type="term" value="F:metal ion binding"/>
    <property type="evidence" value="ECO:0007669"/>
    <property type="project" value="UniProtKB-KW"/>
</dbReference>
<organism evidence="16 17">
    <name type="scientific">Dibothriocephalus latus</name>
    <name type="common">Fish tapeworm</name>
    <name type="synonym">Diphyllobothrium latum</name>
    <dbReference type="NCBI Taxonomy" id="60516"/>
    <lineage>
        <taxon>Eukaryota</taxon>
        <taxon>Metazoa</taxon>
        <taxon>Spiralia</taxon>
        <taxon>Lophotrochozoa</taxon>
        <taxon>Platyhelminthes</taxon>
        <taxon>Cestoda</taxon>
        <taxon>Eucestoda</taxon>
        <taxon>Diphyllobothriidea</taxon>
        <taxon>Diphyllobothriidae</taxon>
        <taxon>Dibothriocephalus</taxon>
    </lineage>
</organism>
<dbReference type="Gene3D" id="3.30.470.30">
    <property type="entry name" value="DNA ligase/mRNA capping enzyme"/>
    <property type="match status" value="1"/>
</dbReference>
<keyword evidence="4" id="KW-0235">DNA replication</keyword>
<evidence type="ECO:0000256" key="14">
    <source>
        <dbReference type="ARBA" id="ARBA00077952"/>
    </source>
</evidence>
<feature type="domain" description="ATP-dependent DNA ligase family profile" evidence="15">
    <location>
        <begin position="342"/>
        <end position="367"/>
    </location>
</feature>
<evidence type="ECO:0000256" key="3">
    <source>
        <dbReference type="ARBA" id="ARBA00022618"/>
    </source>
</evidence>
<evidence type="ECO:0000256" key="10">
    <source>
        <dbReference type="ARBA" id="ARBA00023204"/>
    </source>
</evidence>
<evidence type="ECO:0000256" key="12">
    <source>
        <dbReference type="ARBA" id="ARBA00074829"/>
    </source>
</evidence>
<dbReference type="InterPro" id="IPR012308">
    <property type="entry name" value="DNA_ligase_ATP-dep_N"/>
</dbReference>
<name>A0A3P7LMJ9_DIBLA</name>
<dbReference type="GO" id="GO:0006310">
    <property type="term" value="P:DNA recombination"/>
    <property type="evidence" value="ECO:0007669"/>
    <property type="project" value="UniProtKB-KW"/>
</dbReference>
<keyword evidence="9" id="KW-0233">DNA recombination</keyword>
<evidence type="ECO:0000256" key="1">
    <source>
        <dbReference type="ARBA" id="ARBA00007572"/>
    </source>
</evidence>
<dbReference type="EMBL" id="UYRU01053152">
    <property type="protein sequence ID" value="VDN12143.1"/>
    <property type="molecule type" value="Genomic_DNA"/>
</dbReference>
<keyword evidence="7" id="KW-0227">DNA damage</keyword>
<keyword evidence="17" id="KW-1185">Reference proteome</keyword>
<dbReference type="GO" id="GO:0006273">
    <property type="term" value="P:lagging strand elongation"/>
    <property type="evidence" value="ECO:0007669"/>
    <property type="project" value="TreeGrafter"/>
</dbReference>